<dbReference type="NCBIfam" id="NF040563">
    <property type="entry name" value="guided_IscB"/>
    <property type="match status" value="1"/>
</dbReference>
<dbReference type="InterPro" id="IPR025938">
    <property type="entry name" value="RRXRR_dom"/>
</dbReference>
<accession>X0PNX6</accession>
<evidence type="ECO:0000313" key="3">
    <source>
        <dbReference type="EMBL" id="KRM34997.1"/>
    </source>
</evidence>
<dbReference type="OrthoDB" id="9811997at2"/>
<dbReference type="Proteomes" id="UP000051236">
    <property type="component" value="Unassembled WGS sequence"/>
</dbReference>
<evidence type="ECO:0000259" key="2">
    <source>
        <dbReference type="SMART" id="SM00507"/>
    </source>
</evidence>
<dbReference type="Pfam" id="PF14239">
    <property type="entry name" value="RRXRR"/>
    <property type="match status" value="1"/>
</dbReference>
<proteinExistence type="predicted"/>
<dbReference type="GO" id="GO:0003676">
    <property type="term" value="F:nucleic acid binding"/>
    <property type="evidence" value="ECO:0007669"/>
    <property type="project" value="InterPro"/>
</dbReference>
<dbReference type="InterPro" id="IPR003615">
    <property type="entry name" value="HNH_nuc"/>
</dbReference>
<dbReference type="eggNOG" id="COG1403">
    <property type="taxonomic scope" value="Bacteria"/>
</dbReference>
<gene>
    <name evidence="3" type="ORF">FC83_GL001843</name>
</gene>
<dbReference type="SMART" id="SM00507">
    <property type="entry name" value="HNHc"/>
    <property type="match status" value="1"/>
</dbReference>
<dbReference type="RefSeq" id="WP_035451869.1">
    <property type="nucleotide sequence ID" value="NZ_AZGA01000018.1"/>
</dbReference>
<dbReference type="InterPro" id="IPR036280">
    <property type="entry name" value="Multihaem_cyt_sf"/>
</dbReference>
<dbReference type="PATRIC" id="fig|1423734.3.peg.1865"/>
<dbReference type="PANTHER" id="PTHR33877">
    <property type="entry name" value="SLL1193 PROTEIN"/>
    <property type="match status" value="1"/>
</dbReference>
<comment type="caution">
    <text evidence="3">The sequence shown here is derived from an EMBL/GenBank/DDBJ whole genome shotgun (WGS) entry which is preliminary data.</text>
</comment>
<protein>
    <submittedName>
        <fullName evidence="3">Paclitaxel taxanoid biosynthesis susceptibility protein ts1</fullName>
    </submittedName>
</protein>
<dbReference type="Gene3D" id="1.10.30.50">
    <property type="match status" value="1"/>
</dbReference>
<name>X0PNX6_9LACO</name>
<dbReference type="InterPro" id="IPR052892">
    <property type="entry name" value="NA-targeting_endonuclease"/>
</dbReference>
<dbReference type="Pfam" id="PF01844">
    <property type="entry name" value="HNH"/>
    <property type="match status" value="1"/>
</dbReference>
<dbReference type="InterPro" id="IPR047693">
    <property type="entry name" value="RNA-guided_IscB-like"/>
</dbReference>
<dbReference type="GO" id="GO:0004519">
    <property type="term" value="F:endonuclease activity"/>
    <property type="evidence" value="ECO:0007669"/>
    <property type="project" value="InterPro"/>
</dbReference>
<evidence type="ECO:0000313" key="4">
    <source>
        <dbReference type="Proteomes" id="UP000051236"/>
    </source>
</evidence>
<dbReference type="PANTHER" id="PTHR33877:SF2">
    <property type="entry name" value="OS07G0170200 PROTEIN"/>
    <property type="match status" value="1"/>
</dbReference>
<dbReference type="SUPFAM" id="SSF48695">
    <property type="entry name" value="Multiheme cytochromes"/>
    <property type="match status" value="1"/>
</dbReference>
<feature type="region of interest" description="Disordered" evidence="1">
    <location>
        <begin position="332"/>
        <end position="356"/>
    </location>
</feature>
<sequence>MQNRVFVINRQGEPLMPCKQQKCRNLLQAGRAKVIKKEPFTIQLLFGSTGYKQPVSIGVDSGQHHVGLAVTSQDKVLFQGEVSLRQDVKKLLDTRRIYRRGRRNRNTRYRPPRFLNRAKPAGWLPPSVASKVQHNITWIQRVQAVLPQAELHIEVGKFDMAKMKQPGITGLGYQQGDLYGYETAKQYVLDRDNYTCQICHGKTKDPKLKIHHIIYRSTGGTNQVSNLLTVCATCHTQANHQPGGKLYALQAKRFQSHHSLKGATFMNILRRRLFTAFPEASFQYGAQTTLNRAKLELPKAHYNDAVTISGIQRISQQPTAVVMFRQFRKKKRSLHEATARKGRKTPNTTSKRNAKNKKFSKGFYLNDYVQLPNGQKGNVSGFSGKTLCFVKAGDGHYLAISSKYKHINLSKLKVIRHQNNWNVTEIEVKTYQMA</sequence>
<keyword evidence="4" id="KW-1185">Reference proteome</keyword>
<dbReference type="CDD" id="cd00085">
    <property type="entry name" value="HNHc"/>
    <property type="match status" value="1"/>
</dbReference>
<organism evidence="3 4">
    <name type="scientific">Agrilactobacillus composti DSM 18527 = JCM 14202</name>
    <dbReference type="NCBI Taxonomy" id="1423734"/>
    <lineage>
        <taxon>Bacteria</taxon>
        <taxon>Bacillati</taxon>
        <taxon>Bacillota</taxon>
        <taxon>Bacilli</taxon>
        <taxon>Lactobacillales</taxon>
        <taxon>Lactobacillaceae</taxon>
        <taxon>Agrilactobacillus</taxon>
    </lineage>
</organism>
<reference evidence="3 4" key="1">
    <citation type="journal article" date="2015" name="Genome Announc.">
        <title>Expanding the biotechnology potential of lactobacilli through comparative genomics of 213 strains and associated genera.</title>
        <authorList>
            <person name="Sun Z."/>
            <person name="Harris H.M."/>
            <person name="McCann A."/>
            <person name="Guo C."/>
            <person name="Argimon S."/>
            <person name="Zhang W."/>
            <person name="Yang X."/>
            <person name="Jeffery I.B."/>
            <person name="Cooney J.C."/>
            <person name="Kagawa T.F."/>
            <person name="Liu W."/>
            <person name="Song Y."/>
            <person name="Salvetti E."/>
            <person name="Wrobel A."/>
            <person name="Rasinkangas P."/>
            <person name="Parkhill J."/>
            <person name="Rea M.C."/>
            <person name="O'Sullivan O."/>
            <person name="Ritari J."/>
            <person name="Douillard F.P."/>
            <person name="Paul Ross R."/>
            <person name="Yang R."/>
            <person name="Briner A.E."/>
            <person name="Felis G.E."/>
            <person name="de Vos W.M."/>
            <person name="Barrangou R."/>
            <person name="Klaenhammer T.R."/>
            <person name="Caufield P.W."/>
            <person name="Cui Y."/>
            <person name="Zhang H."/>
            <person name="O'Toole P.W."/>
        </authorList>
    </citation>
    <scope>NUCLEOTIDE SEQUENCE [LARGE SCALE GENOMIC DNA]</scope>
    <source>
        <strain evidence="3 4">DSM 18527</strain>
    </source>
</reference>
<dbReference type="InterPro" id="IPR002711">
    <property type="entry name" value="HNH"/>
</dbReference>
<dbReference type="EMBL" id="AZGA01000018">
    <property type="protein sequence ID" value="KRM34997.1"/>
    <property type="molecule type" value="Genomic_DNA"/>
</dbReference>
<dbReference type="GO" id="GO:0008270">
    <property type="term" value="F:zinc ion binding"/>
    <property type="evidence" value="ECO:0007669"/>
    <property type="project" value="InterPro"/>
</dbReference>
<dbReference type="STRING" id="1423734.FC83_GL001843"/>
<dbReference type="AlphaFoldDB" id="X0PNX6"/>
<evidence type="ECO:0000256" key="1">
    <source>
        <dbReference type="SAM" id="MobiDB-lite"/>
    </source>
</evidence>
<feature type="domain" description="HNH nuclease" evidence="2">
    <location>
        <begin position="183"/>
        <end position="236"/>
    </location>
</feature>